<dbReference type="RefSeq" id="WP_015828646.1">
    <property type="nucleotide sequence ID" value="NC_012982.1"/>
</dbReference>
<dbReference type="Pfam" id="PF00356">
    <property type="entry name" value="LacI"/>
    <property type="match status" value="1"/>
</dbReference>
<accession>C6XQW5</accession>
<dbReference type="Pfam" id="PF13377">
    <property type="entry name" value="Peripla_BP_3"/>
    <property type="match status" value="1"/>
</dbReference>
<proteinExistence type="predicted"/>
<dbReference type="PROSITE" id="PS00356">
    <property type="entry name" value="HTH_LACI_1"/>
    <property type="match status" value="1"/>
</dbReference>
<dbReference type="SUPFAM" id="SSF47413">
    <property type="entry name" value="lambda repressor-like DNA-binding domains"/>
    <property type="match status" value="1"/>
</dbReference>
<dbReference type="STRING" id="582402.Hbal_2823"/>
<sequence length="352" mass="38158">MKTAKRNNNSPVTLIDVAKHAGVSPMTVSRVLNNFPKVRVSTKEKVLAAVSELKYLPNQAARNLVSGRARRICLLYANPSSAYLEKLMLGALETLGNYGYQLIVKNVSQDITAEQLKEILTNAWDGVIIPPPISDMAGIRKMLTEAEMPAVFLGSMAGTREAFEIGINDFQASIEMTKYLISLGHTRIGFVRGHPSHSTSSAREDGYKKVLQDAGIDIQDELLAQGYFTYKSGLEAGLKLLKVQRPPTAIFASNDDMAAGVLGAAASLGVKVPNDLSVVGFDDSPIATTIWPNLTTVGQPLVEMAGKAVEILHNVLEAEQENSPPKKLVFLQHSLIERDSTSVVQNDVKQSD</sequence>
<dbReference type="InterPro" id="IPR010982">
    <property type="entry name" value="Lambda_DNA-bd_dom_sf"/>
</dbReference>
<dbReference type="CDD" id="cd01392">
    <property type="entry name" value="HTH_LacI"/>
    <property type="match status" value="1"/>
</dbReference>
<dbReference type="GO" id="GO:0000976">
    <property type="term" value="F:transcription cis-regulatory region binding"/>
    <property type="evidence" value="ECO:0007669"/>
    <property type="project" value="TreeGrafter"/>
</dbReference>
<dbReference type="HOGENOM" id="CLU_037628_6_4_5"/>
<protein>
    <submittedName>
        <fullName evidence="5">Transcriptional regulator, LacI family</fullName>
    </submittedName>
</protein>
<keyword evidence="2" id="KW-0238">DNA-binding</keyword>
<dbReference type="OrthoDB" id="234496at2"/>
<keyword evidence="6" id="KW-1185">Reference proteome</keyword>
<dbReference type="InterPro" id="IPR000843">
    <property type="entry name" value="HTH_LacI"/>
</dbReference>
<dbReference type="InterPro" id="IPR046335">
    <property type="entry name" value="LacI/GalR-like_sensor"/>
</dbReference>
<evidence type="ECO:0000256" key="1">
    <source>
        <dbReference type="ARBA" id="ARBA00023015"/>
    </source>
</evidence>
<dbReference type="PROSITE" id="PS50932">
    <property type="entry name" value="HTH_LACI_2"/>
    <property type="match status" value="1"/>
</dbReference>
<dbReference type="Proteomes" id="UP000002745">
    <property type="component" value="Chromosome"/>
</dbReference>
<name>C6XQW5_HIRBI</name>
<keyword evidence="1" id="KW-0805">Transcription regulation</keyword>
<dbReference type="PANTHER" id="PTHR30146">
    <property type="entry name" value="LACI-RELATED TRANSCRIPTIONAL REPRESSOR"/>
    <property type="match status" value="1"/>
</dbReference>
<dbReference type="GO" id="GO:0003700">
    <property type="term" value="F:DNA-binding transcription factor activity"/>
    <property type="evidence" value="ECO:0007669"/>
    <property type="project" value="TreeGrafter"/>
</dbReference>
<dbReference type="InterPro" id="IPR028082">
    <property type="entry name" value="Peripla_BP_I"/>
</dbReference>
<dbReference type="SUPFAM" id="SSF53822">
    <property type="entry name" value="Periplasmic binding protein-like I"/>
    <property type="match status" value="1"/>
</dbReference>
<dbReference type="AlphaFoldDB" id="C6XQW5"/>
<evidence type="ECO:0000256" key="2">
    <source>
        <dbReference type="ARBA" id="ARBA00023125"/>
    </source>
</evidence>
<evidence type="ECO:0000256" key="3">
    <source>
        <dbReference type="ARBA" id="ARBA00023163"/>
    </source>
</evidence>
<evidence type="ECO:0000259" key="4">
    <source>
        <dbReference type="PROSITE" id="PS50932"/>
    </source>
</evidence>
<dbReference type="SMART" id="SM00354">
    <property type="entry name" value="HTH_LACI"/>
    <property type="match status" value="1"/>
</dbReference>
<evidence type="ECO:0000313" key="5">
    <source>
        <dbReference type="EMBL" id="ACT60496.1"/>
    </source>
</evidence>
<dbReference type="KEGG" id="hba:Hbal_2823"/>
<dbReference type="PRINTS" id="PR00036">
    <property type="entry name" value="HTHLACI"/>
</dbReference>
<dbReference type="eggNOG" id="COG1609">
    <property type="taxonomic scope" value="Bacteria"/>
</dbReference>
<dbReference type="PANTHER" id="PTHR30146:SF153">
    <property type="entry name" value="LACTOSE OPERON REPRESSOR"/>
    <property type="match status" value="1"/>
</dbReference>
<keyword evidence="3" id="KW-0804">Transcription</keyword>
<dbReference type="Gene3D" id="1.10.260.40">
    <property type="entry name" value="lambda repressor-like DNA-binding domains"/>
    <property type="match status" value="1"/>
</dbReference>
<feature type="domain" description="HTH lacI-type" evidence="4">
    <location>
        <begin position="12"/>
        <end position="66"/>
    </location>
</feature>
<gene>
    <name evidence="5" type="ordered locus">Hbal_2823</name>
</gene>
<evidence type="ECO:0000313" key="6">
    <source>
        <dbReference type="Proteomes" id="UP000002745"/>
    </source>
</evidence>
<organism evidence="5 6">
    <name type="scientific">Hirschia baltica (strain ATCC 49814 / DSM 5838 / IFAM 1418)</name>
    <dbReference type="NCBI Taxonomy" id="582402"/>
    <lineage>
        <taxon>Bacteria</taxon>
        <taxon>Pseudomonadati</taxon>
        <taxon>Pseudomonadota</taxon>
        <taxon>Alphaproteobacteria</taxon>
        <taxon>Hyphomonadales</taxon>
        <taxon>Hyphomonadaceae</taxon>
        <taxon>Hirschia</taxon>
    </lineage>
</organism>
<dbReference type="Gene3D" id="3.40.50.2300">
    <property type="match status" value="2"/>
</dbReference>
<dbReference type="CDD" id="cd01545">
    <property type="entry name" value="PBP1_SalR"/>
    <property type="match status" value="1"/>
</dbReference>
<reference evidence="6" key="1">
    <citation type="journal article" date="2011" name="J. Bacteriol.">
        <title>Genome sequences of eight morphologically diverse alphaproteobacteria.</title>
        <authorList>
            <consortium name="US DOE Joint Genome Institute"/>
            <person name="Brown P.J."/>
            <person name="Kysela D.T."/>
            <person name="Buechlein A."/>
            <person name="Hemmerich C."/>
            <person name="Brun Y.V."/>
        </authorList>
    </citation>
    <scope>NUCLEOTIDE SEQUENCE [LARGE SCALE GENOMIC DNA]</scope>
    <source>
        <strain evidence="6">ATCC 49814 / DSM 5838 / IFAM 1418</strain>
    </source>
</reference>
<dbReference type="EMBL" id="CP001678">
    <property type="protein sequence ID" value="ACT60496.1"/>
    <property type="molecule type" value="Genomic_DNA"/>
</dbReference>